<keyword evidence="3" id="KW-0808">Transferase</keyword>
<proteinExistence type="predicted"/>
<dbReference type="CDD" id="cd00761">
    <property type="entry name" value="Glyco_tranf_GTA_type"/>
    <property type="match status" value="1"/>
</dbReference>
<dbReference type="AlphaFoldDB" id="A0AA86QPK8"/>
<dbReference type="Gene3D" id="3.90.550.10">
    <property type="entry name" value="Spore Coat Polysaccharide Biosynthesis Protein SpsA, Chain A"/>
    <property type="match status" value="1"/>
</dbReference>
<evidence type="ECO:0000313" key="4">
    <source>
        <dbReference type="EMBL" id="CAL6071013.1"/>
    </source>
</evidence>
<dbReference type="InterPro" id="IPR050834">
    <property type="entry name" value="Glycosyltransf_2"/>
</dbReference>
<accession>A0AA86QPK8</accession>
<dbReference type="Proteomes" id="UP001642409">
    <property type="component" value="Unassembled WGS sequence"/>
</dbReference>
<dbReference type="PANTHER" id="PTHR43685:SF2">
    <property type="entry name" value="GLYCOSYLTRANSFERASE 2-LIKE DOMAIN-CONTAINING PROTEIN"/>
    <property type="match status" value="1"/>
</dbReference>
<dbReference type="Pfam" id="PF00535">
    <property type="entry name" value="Glycos_transf_2"/>
    <property type="match status" value="1"/>
</dbReference>
<comment type="caution">
    <text evidence="3">The sequence shown here is derived from an EMBL/GenBank/DDBJ whole genome shotgun (WGS) entry which is preliminary data.</text>
</comment>
<evidence type="ECO:0000259" key="2">
    <source>
        <dbReference type="Pfam" id="PF00535"/>
    </source>
</evidence>
<evidence type="ECO:0000256" key="1">
    <source>
        <dbReference type="ARBA" id="ARBA00003301"/>
    </source>
</evidence>
<evidence type="ECO:0000313" key="5">
    <source>
        <dbReference type="Proteomes" id="UP001642409"/>
    </source>
</evidence>
<dbReference type="InterPro" id="IPR001173">
    <property type="entry name" value="Glyco_trans_2-like"/>
</dbReference>
<evidence type="ECO:0000313" key="3">
    <source>
        <dbReference type="EMBL" id="CAI9963481.1"/>
    </source>
</evidence>
<keyword evidence="5" id="KW-1185">Reference proteome</keyword>
<protein>
    <submittedName>
        <fullName evidence="3">Glycosyl transferase family 2 protein</fullName>
    </submittedName>
    <submittedName>
        <fullName evidence="4">Glycosyl_transferase family 2 protein</fullName>
    </submittedName>
</protein>
<dbReference type="SUPFAM" id="SSF53448">
    <property type="entry name" value="Nucleotide-diphospho-sugar transferases"/>
    <property type="match status" value="1"/>
</dbReference>
<sequence>MLAHLTLQVSISIIIPAYNAQKYIEYAIQSALNQTVQTEIIVVDDGSTDTTAALVRKYPVTLILQNNFGVYKARAAAVEAATGDYILSLDADDQLKYDACATLIQHLDMNRVDIIQFQEMEYTSNDITNAYNSTRIQFLDEPFDLRKRAFELDYKLRGKLIKRSIWMQVLNISTVYQKVSYHSDFAVFIPAAMLSKNYKQLDYRGYYHQIGVNGSMSHLKDDRLVACYWDTFYVIEKVYKTCERMYITGQMNDFKILIINVYKEMYKYQGLRFKFKDQFTRMVQLGIITKQDIIETQKMLEAQLSNRIKAEL</sequence>
<dbReference type="EMBL" id="CATOUU010000968">
    <property type="protein sequence ID" value="CAI9963481.1"/>
    <property type="molecule type" value="Genomic_DNA"/>
</dbReference>
<reference evidence="3" key="1">
    <citation type="submission" date="2023-06" db="EMBL/GenBank/DDBJ databases">
        <authorList>
            <person name="Kurt Z."/>
        </authorList>
    </citation>
    <scope>NUCLEOTIDE SEQUENCE</scope>
</reference>
<gene>
    <name evidence="3" type="ORF">HINF_LOCUS51126</name>
    <name evidence="4" type="ORF">HINF_LOCUS54942</name>
</gene>
<organism evidence="3">
    <name type="scientific">Hexamita inflata</name>
    <dbReference type="NCBI Taxonomy" id="28002"/>
    <lineage>
        <taxon>Eukaryota</taxon>
        <taxon>Metamonada</taxon>
        <taxon>Diplomonadida</taxon>
        <taxon>Hexamitidae</taxon>
        <taxon>Hexamitinae</taxon>
        <taxon>Hexamita</taxon>
    </lineage>
</organism>
<dbReference type="EMBL" id="CAXDID020000288">
    <property type="protein sequence ID" value="CAL6071013.1"/>
    <property type="molecule type" value="Genomic_DNA"/>
</dbReference>
<comment type="function">
    <text evidence="1">Dolichyl-phosphate beta-glucosyltransferase involved in the glycosylation of glycoproteins through the synthesis of dolichyl beta-D-glucosyl phosphate which serves as a sugar donor for transfer of three glucose residues to the Man-9-GlcNAc-2-PP-dolichol precursor to N-glycans.</text>
</comment>
<name>A0AA86QPK8_9EUKA</name>
<feature type="domain" description="Glycosyltransferase 2-like" evidence="2">
    <location>
        <begin position="12"/>
        <end position="139"/>
    </location>
</feature>
<dbReference type="PANTHER" id="PTHR43685">
    <property type="entry name" value="GLYCOSYLTRANSFERASE"/>
    <property type="match status" value="1"/>
</dbReference>
<dbReference type="InterPro" id="IPR029044">
    <property type="entry name" value="Nucleotide-diphossugar_trans"/>
</dbReference>
<dbReference type="GO" id="GO:0016740">
    <property type="term" value="F:transferase activity"/>
    <property type="evidence" value="ECO:0007669"/>
    <property type="project" value="UniProtKB-KW"/>
</dbReference>
<reference evidence="4 5" key="2">
    <citation type="submission" date="2024-07" db="EMBL/GenBank/DDBJ databases">
        <authorList>
            <person name="Akdeniz Z."/>
        </authorList>
    </citation>
    <scope>NUCLEOTIDE SEQUENCE [LARGE SCALE GENOMIC DNA]</scope>
</reference>